<sequence>MKITQSHIENSNADLKKNHMESFDFLSNQLSDKGVDVNLVVEKIKALQIAIPSWALGAGGTRFGRFSGAGEPADLIQKIQDIGIIHALNKSSNAVSLHIPWDIPQDYEAIRQIAKDLNINFDAVNSNTFQDQAGQKVSYKYGSLANSDKAVRELAVEHNKEVIKIGEKLGSKALTVWLADGSSFPGQHSIRKALANTHDSLSSIYEYLPSDWKILVEYKPYEPNFYSTVIQDWGTSFLLANKLGPKAYTLVDLGHHLPNTNIEQIVATLMTEEKLGGFHFNDSKYGDDDLTVGSIKPYQLFLIFHELAQGFAETNNPSLSWMIDASHNVKDPLEDLLQSVEAIKLAYAQALIINQKALEEAQQNHDTAKAQEILQDAYRTDVRALVSEASRQLGGAISPIKAYRKVGVRNELIKERGTDSKASGL</sequence>
<feature type="domain" description="Xylose isomerase-like TIM barrel" evidence="4">
    <location>
        <begin position="103"/>
        <end position="289"/>
    </location>
</feature>
<name>A0ABQ1LQC6_9BACT</name>
<dbReference type="Pfam" id="PF01261">
    <property type="entry name" value="AP_endonuc_2"/>
    <property type="match status" value="1"/>
</dbReference>
<keyword evidence="6" id="KW-1185">Reference proteome</keyword>
<keyword evidence="3 5" id="KW-0413">Isomerase</keyword>
<dbReference type="InterPro" id="IPR036237">
    <property type="entry name" value="Xyl_isomerase-like_sf"/>
</dbReference>
<evidence type="ECO:0000256" key="1">
    <source>
        <dbReference type="ARBA" id="ARBA00022723"/>
    </source>
</evidence>
<dbReference type="PANTHER" id="PTHR30268">
    <property type="entry name" value="L-RHAMNOSE ISOMERASE"/>
    <property type="match status" value="1"/>
</dbReference>
<organism evidence="5 6">
    <name type="scientific">Belliella aquatica</name>
    <dbReference type="NCBI Taxonomy" id="1323734"/>
    <lineage>
        <taxon>Bacteria</taxon>
        <taxon>Pseudomonadati</taxon>
        <taxon>Bacteroidota</taxon>
        <taxon>Cytophagia</taxon>
        <taxon>Cytophagales</taxon>
        <taxon>Cyclobacteriaceae</taxon>
        <taxon>Belliella</taxon>
    </lineage>
</organism>
<evidence type="ECO:0000313" key="5">
    <source>
        <dbReference type="EMBL" id="GGC27243.1"/>
    </source>
</evidence>
<dbReference type="Proteomes" id="UP000635885">
    <property type="component" value="Unassembled WGS sequence"/>
</dbReference>
<dbReference type="SUPFAM" id="SSF51658">
    <property type="entry name" value="Xylose isomerase-like"/>
    <property type="match status" value="1"/>
</dbReference>
<dbReference type="PANTHER" id="PTHR30268:SF0">
    <property type="entry name" value="L-RHAMNOSE ISOMERASE"/>
    <property type="match status" value="1"/>
</dbReference>
<proteinExistence type="predicted"/>
<dbReference type="GO" id="GO:0016853">
    <property type="term" value="F:isomerase activity"/>
    <property type="evidence" value="ECO:0007669"/>
    <property type="project" value="UniProtKB-KW"/>
</dbReference>
<dbReference type="Gene3D" id="3.20.20.150">
    <property type="entry name" value="Divalent-metal-dependent TIM barrel enzymes"/>
    <property type="match status" value="1"/>
</dbReference>
<evidence type="ECO:0000256" key="3">
    <source>
        <dbReference type="ARBA" id="ARBA00023235"/>
    </source>
</evidence>
<keyword evidence="1" id="KW-0479">Metal-binding</keyword>
<accession>A0ABQ1LQC6</accession>
<dbReference type="InterPro" id="IPR013022">
    <property type="entry name" value="Xyl_isomerase-like_TIM-brl"/>
</dbReference>
<dbReference type="InterPro" id="IPR050337">
    <property type="entry name" value="L-rhamnose_isomerase"/>
</dbReference>
<evidence type="ECO:0000313" key="6">
    <source>
        <dbReference type="Proteomes" id="UP000635885"/>
    </source>
</evidence>
<keyword evidence="2" id="KW-0464">Manganese</keyword>
<gene>
    <name evidence="5" type="ORF">GCM10010993_02900</name>
</gene>
<dbReference type="EMBL" id="BMFD01000001">
    <property type="protein sequence ID" value="GGC27243.1"/>
    <property type="molecule type" value="Genomic_DNA"/>
</dbReference>
<comment type="caution">
    <text evidence="5">The sequence shown here is derived from an EMBL/GenBank/DDBJ whole genome shotgun (WGS) entry which is preliminary data.</text>
</comment>
<evidence type="ECO:0000259" key="4">
    <source>
        <dbReference type="Pfam" id="PF01261"/>
    </source>
</evidence>
<reference evidence="6" key="1">
    <citation type="journal article" date="2019" name="Int. J. Syst. Evol. Microbiol.">
        <title>The Global Catalogue of Microorganisms (GCM) 10K type strain sequencing project: providing services to taxonomists for standard genome sequencing and annotation.</title>
        <authorList>
            <consortium name="The Broad Institute Genomics Platform"/>
            <consortium name="The Broad Institute Genome Sequencing Center for Infectious Disease"/>
            <person name="Wu L."/>
            <person name="Ma J."/>
        </authorList>
    </citation>
    <scope>NUCLEOTIDE SEQUENCE [LARGE SCALE GENOMIC DNA]</scope>
    <source>
        <strain evidence="6">CGMCC 1.12479</strain>
    </source>
</reference>
<protein>
    <submittedName>
        <fullName evidence="5">L-rhamnose isomerase</fullName>
    </submittedName>
</protein>
<evidence type="ECO:0000256" key="2">
    <source>
        <dbReference type="ARBA" id="ARBA00023211"/>
    </source>
</evidence>
<dbReference type="RefSeq" id="WP_188438891.1">
    <property type="nucleotide sequence ID" value="NZ_BMFD01000001.1"/>
</dbReference>